<evidence type="ECO:0000313" key="4">
    <source>
        <dbReference type="EMBL" id="EDQ92752.1"/>
    </source>
</evidence>
<feature type="non-terminal residue" evidence="4">
    <location>
        <position position="1"/>
    </location>
</feature>
<dbReference type="Pfam" id="PF01608">
    <property type="entry name" value="I_LWEQ"/>
    <property type="match status" value="1"/>
</dbReference>
<dbReference type="SMART" id="SM00307">
    <property type="entry name" value="ILWEQ"/>
    <property type="match status" value="1"/>
</dbReference>
<reference evidence="4 5" key="1">
    <citation type="journal article" date="2008" name="Nature">
        <title>The genome of the choanoflagellate Monosiga brevicollis and the origin of metazoans.</title>
        <authorList>
            <consortium name="JGI Sequencing"/>
            <person name="King N."/>
            <person name="Westbrook M.J."/>
            <person name="Young S.L."/>
            <person name="Kuo A."/>
            <person name="Abedin M."/>
            <person name="Chapman J."/>
            <person name="Fairclough S."/>
            <person name="Hellsten U."/>
            <person name="Isogai Y."/>
            <person name="Letunic I."/>
            <person name="Marr M."/>
            <person name="Pincus D."/>
            <person name="Putnam N."/>
            <person name="Rokas A."/>
            <person name="Wright K.J."/>
            <person name="Zuzow R."/>
            <person name="Dirks W."/>
            <person name="Good M."/>
            <person name="Goodstein D."/>
            <person name="Lemons D."/>
            <person name="Li W."/>
            <person name="Lyons J.B."/>
            <person name="Morris A."/>
            <person name="Nichols S."/>
            <person name="Richter D.J."/>
            <person name="Salamov A."/>
            <person name="Bork P."/>
            <person name="Lim W.A."/>
            <person name="Manning G."/>
            <person name="Miller W.T."/>
            <person name="McGinnis W."/>
            <person name="Shapiro H."/>
            <person name="Tjian R."/>
            <person name="Grigoriev I.V."/>
            <person name="Rokhsar D."/>
        </authorList>
    </citation>
    <scope>NUCLEOTIDE SEQUENCE [LARGE SCALE GENOMIC DNA]</scope>
    <source>
        <strain evidence="5">MX1 / ATCC 50154</strain>
    </source>
</reference>
<organism evidence="4 5">
    <name type="scientific">Monosiga brevicollis</name>
    <name type="common">Choanoflagellate</name>
    <dbReference type="NCBI Taxonomy" id="81824"/>
    <lineage>
        <taxon>Eukaryota</taxon>
        <taxon>Choanoflagellata</taxon>
        <taxon>Craspedida</taxon>
        <taxon>Salpingoecidae</taxon>
        <taxon>Monosiga</taxon>
    </lineage>
</organism>
<proteinExistence type="predicted"/>
<dbReference type="InParanoid" id="A9UNT2"/>
<dbReference type="InterPro" id="IPR002558">
    <property type="entry name" value="ILWEQ_dom"/>
</dbReference>
<name>A9UNT2_MONBE</name>
<dbReference type="SUPFAM" id="SSF109885">
    <property type="entry name" value="I/LWEQ domain"/>
    <property type="match status" value="1"/>
</dbReference>
<dbReference type="EMBL" id="CH991543">
    <property type="protein sequence ID" value="EDQ92752.1"/>
    <property type="molecule type" value="Genomic_DNA"/>
</dbReference>
<dbReference type="GO" id="GO:0006897">
    <property type="term" value="P:endocytosis"/>
    <property type="evidence" value="ECO:0007669"/>
    <property type="project" value="InterPro"/>
</dbReference>
<comment type="subcellular location">
    <subcellularLocation>
        <location evidence="1">Cytoplasm</location>
    </subcellularLocation>
</comment>
<evidence type="ECO:0000256" key="2">
    <source>
        <dbReference type="ARBA" id="ARBA00022490"/>
    </source>
</evidence>
<keyword evidence="5" id="KW-1185">Reference proteome</keyword>
<dbReference type="GO" id="GO:0003779">
    <property type="term" value="F:actin binding"/>
    <property type="evidence" value="ECO:0007669"/>
    <property type="project" value="InterPro"/>
</dbReference>
<sequence length="177" mass="19544">KRNSRWVEGLISAARAVGSASSFLVDTSDKALHGDAKLEEIMVCGQEIAASTAQLVSASRVKARLDSPNKAELENDSKSVQVATRALIDAVREACHKSREAQSAQDYLKLSLTQTKRLQMDSQVRCLELEAELRHEQERLRQLRKATYHLAEQNGVCSPVSTSIVRHGENWCELAAS</sequence>
<feature type="domain" description="I/LWEQ" evidence="3">
    <location>
        <begin position="1"/>
        <end position="151"/>
    </location>
</feature>
<dbReference type="KEGG" id="mbr:MONBRDRAFT_14137"/>
<dbReference type="Gene3D" id="1.20.1410.10">
    <property type="entry name" value="I/LWEQ domain"/>
    <property type="match status" value="1"/>
</dbReference>
<dbReference type="PANTHER" id="PTHR10407:SF15">
    <property type="entry name" value="HUNTINGTIN INTERACTING PROTEIN 1"/>
    <property type="match status" value="1"/>
</dbReference>
<keyword evidence="2" id="KW-0963">Cytoplasm</keyword>
<dbReference type="PANTHER" id="PTHR10407">
    <property type="entry name" value="HUNTINGTIN INTERACTING PROTEIN 1"/>
    <property type="match status" value="1"/>
</dbReference>
<dbReference type="RefSeq" id="XP_001742514.1">
    <property type="nucleotide sequence ID" value="XM_001742462.1"/>
</dbReference>
<dbReference type="Proteomes" id="UP000001357">
    <property type="component" value="Unassembled WGS sequence"/>
</dbReference>
<evidence type="ECO:0000256" key="1">
    <source>
        <dbReference type="ARBA" id="ARBA00004496"/>
    </source>
</evidence>
<dbReference type="eggNOG" id="KOG0980">
    <property type="taxonomic scope" value="Eukaryota"/>
</dbReference>
<dbReference type="STRING" id="81824.A9UNT2"/>
<dbReference type="GO" id="GO:0030276">
    <property type="term" value="F:clathrin binding"/>
    <property type="evidence" value="ECO:0007669"/>
    <property type="project" value="InterPro"/>
</dbReference>
<dbReference type="GeneID" id="5887920"/>
<dbReference type="PROSITE" id="PS50945">
    <property type="entry name" value="I_LWEQ"/>
    <property type="match status" value="1"/>
</dbReference>
<evidence type="ECO:0000313" key="5">
    <source>
        <dbReference type="Proteomes" id="UP000001357"/>
    </source>
</evidence>
<gene>
    <name evidence="4" type="ORF">MONBRDRAFT_14137</name>
</gene>
<dbReference type="InterPro" id="IPR035964">
    <property type="entry name" value="I/LWEQ_dom_sf"/>
</dbReference>
<accession>A9UNT2</accession>
<dbReference type="GO" id="GO:0005737">
    <property type="term" value="C:cytoplasm"/>
    <property type="evidence" value="ECO:0007669"/>
    <property type="project" value="UniProtKB-SubCell"/>
</dbReference>
<dbReference type="InterPro" id="IPR030224">
    <property type="entry name" value="Sla2_fam"/>
</dbReference>
<protein>
    <recommendedName>
        <fullName evidence="3">I/LWEQ domain-containing protein</fullName>
    </recommendedName>
</protein>
<dbReference type="AlphaFoldDB" id="A9UNT2"/>
<evidence type="ECO:0000259" key="3">
    <source>
        <dbReference type="PROSITE" id="PS50945"/>
    </source>
</evidence>